<keyword evidence="1" id="KW-0378">Hydrolase</keyword>
<evidence type="ECO:0000313" key="3">
    <source>
        <dbReference type="EMBL" id="EET07387.1"/>
    </source>
</evidence>
<comment type="similarity">
    <text evidence="1">Belongs to the PagL family.</text>
</comment>
<dbReference type="SUPFAM" id="SSF56925">
    <property type="entry name" value="OMPA-like"/>
    <property type="match status" value="1"/>
</dbReference>
<keyword evidence="1" id="KW-0998">Cell outer membrane</keyword>
<reference evidence="4" key="1">
    <citation type="submission" date="2007-08" db="EMBL/GenBank/DDBJ databases">
        <title>Annotation of Burkholderia pseudomallei 1710a.</title>
        <authorList>
            <person name="Harkins D.M."/>
            <person name="DeShazer D."/>
            <person name="Woods D.E."/>
            <person name="Brinkac L.M."/>
            <person name="Brown K.A."/>
            <person name="Hung G.C."/>
            <person name="Tuanyok A."/>
            <person name="Zhang B."/>
            <person name="Nierman W.C."/>
        </authorList>
    </citation>
    <scope>NUCLEOTIDE SEQUENCE [LARGE SCALE GENOMIC DNA]</scope>
    <source>
        <strain evidence="4">1710a</strain>
    </source>
</reference>
<dbReference type="Gene3D" id="2.40.160.20">
    <property type="match status" value="1"/>
</dbReference>
<dbReference type="GO" id="GO:0050528">
    <property type="term" value="F:acyloxyacyl hydrolase activity"/>
    <property type="evidence" value="ECO:0007669"/>
    <property type="project" value="UniProtKB-EC"/>
</dbReference>
<dbReference type="PIRSF" id="PIRSF029681">
    <property type="entry name" value="PagL"/>
    <property type="match status" value="1"/>
</dbReference>
<evidence type="ECO:0000313" key="4">
    <source>
        <dbReference type="Proteomes" id="UP000001812"/>
    </source>
</evidence>
<feature type="site" description="Critical for activity" evidence="2">
    <location>
        <position position="182"/>
    </location>
</feature>
<evidence type="ECO:0000256" key="1">
    <source>
        <dbReference type="PIRNR" id="PIRNR029681"/>
    </source>
</evidence>
<dbReference type="EC" id="3.1.1.77" evidence="1"/>
<comment type="subunit">
    <text evidence="1">Homodimer.</text>
</comment>
<dbReference type="Pfam" id="PF09411">
    <property type="entry name" value="PagL"/>
    <property type="match status" value="1"/>
</dbReference>
<name>A0A0E1WCV6_BURPE</name>
<evidence type="ECO:0000256" key="2">
    <source>
        <dbReference type="PIRSR" id="PIRSR029681-2"/>
    </source>
</evidence>
<comment type="function">
    <text evidence="1">Has lipid A 3-O-deacylase activity. Hydrolyzes the ester bond at the 3 position of lipid A, a bioactive component of lipopolysaccharide (LPS), thereby releasing the primary fatty acyl moiety.</text>
</comment>
<dbReference type="InterPro" id="IPR018550">
    <property type="entry name" value="Lipid-A_deacylase-rel"/>
</dbReference>
<gene>
    <name evidence="3" type="ORF">BURPS1710A_0839</name>
</gene>
<dbReference type="HOGENOM" id="CLU_093405_0_0_4"/>
<dbReference type="InterPro" id="IPR011250">
    <property type="entry name" value="OMP/PagP_B-barrel"/>
</dbReference>
<dbReference type="GO" id="GO:0009279">
    <property type="term" value="C:cell outer membrane"/>
    <property type="evidence" value="ECO:0007669"/>
    <property type="project" value="UniProtKB-SubCell"/>
</dbReference>
<organism evidence="3 4">
    <name type="scientific">Burkholderia pseudomallei 1710a</name>
    <dbReference type="NCBI Taxonomy" id="320371"/>
    <lineage>
        <taxon>Bacteria</taxon>
        <taxon>Pseudomonadati</taxon>
        <taxon>Pseudomonadota</taxon>
        <taxon>Betaproteobacteria</taxon>
        <taxon>Burkholderiales</taxon>
        <taxon>Burkholderiaceae</taxon>
        <taxon>Burkholderia</taxon>
        <taxon>pseudomallei group</taxon>
    </lineage>
</organism>
<keyword evidence="1" id="KW-0472">Membrane</keyword>
<protein>
    <recommendedName>
        <fullName evidence="1">Lipid A deacylase</fullName>
        <ecNumber evidence="1">3.1.1.77</ecNumber>
    </recommendedName>
    <alternativeName>
        <fullName evidence="1">LPS 3-O-deacylase</fullName>
    </alternativeName>
    <alternativeName>
        <fullName evidence="1">Outer membrane enzyme</fullName>
    </alternativeName>
</protein>
<sequence>MRRGSIQPEKLESEMNDKNGGRVGRAIARTALALALVGASGSAFADRWGLQLGGGVADHDMKKGDIAVVWDPNWTWWEIGGWHFAFVAEGHLSYWRYTGDRAINSSIWEVGATPIIRFIKSAGYVRPFVELGAGVRFLSHPTISQNYSMSTSFQFADMVGVGAQFGNRQQYQAGFRFQHVSNAGIKDPNPGINFSQLYVQYNF</sequence>
<dbReference type="EMBL" id="CM000832">
    <property type="protein sequence ID" value="EET07387.1"/>
    <property type="molecule type" value="Genomic_DNA"/>
</dbReference>
<comment type="catalytic activity">
    <reaction evidence="1">
        <text>a 3-(acyloxy)acyl derivative of bacterial toxin + H2O = a 3-hydroxyacyl derivative of bacterial toxin + a fatty acid + H(+)</text>
        <dbReference type="Rhea" id="RHEA:12032"/>
        <dbReference type="ChEBI" id="CHEBI:15377"/>
        <dbReference type="ChEBI" id="CHEBI:15378"/>
        <dbReference type="ChEBI" id="CHEBI:28868"/>
        <dbReference type="ChEBI" id="CHEBI:136853"/>
        <dbReference type="ChEBI" id="CHEBI:140675"/>
        <dbReference type="EC" id="3.1.1.77"/>
    </reaction>
</comment>
<dbReference type="AlphaFoldDB" id="A0A0E1WCV6"/>
<accession>A0A0E1WCV6</accession>
<comment type="subcellular location">
    <subcellularLocation>
        <location evidence="1">Cell outer membrane</location>
        <topology evidence="1">Multi-pass membrane protein</topology>
    </subcellularLocation>
</comment>
<proteinExistence type="inferred from homology"/>
<dbReference type="SMR" id="A0A0E1WCV6"/>
<dbReference type="Proteomes" id="UP000001812">
    <property type="component" value="Chromosome I"/>
</dbReference>
<reference evidence="3 4" key="2">
    <citation type="submission" date="2009-05" db="EMBL/GenBank/DDBJ databases">
        <authorList>
            <person name="Harkins D.M."/>
            <person name="DeShazer D."/>
            <person name="Woods D.E."/>
            <person name="Brinkac L.M."/>
            <person name="Brown K.A."/>
            <person name="Hung G.C."/>
            <person name="Tuanyok A."/>
            <person name="Zhang B."/>
            <person name="Nierman W.C."/>
        </authorList>
    </citation>
    <scope>NUCLEOTIDE SEQUENCE [LARGE SCALE GENOMIC DNA]</scope>
    <source>
        <strain evidence="3 4">1710a</strain>
    </source>
</reference>